<keyword evidence="3" id="KW-1185">Reference proteome</keyword>
<proteinExistence type="predicted"/>
<accession>A0A239PPT2</accession>
<name>A0A239PPT2_9PROT</name>
<organism evidence="2 3">
    <name type="scientific">Amphiplicatus metriothermophilus</name>
    <dbReference type="NCBI Taxonomy" id="1519374"/>
    <lineage>
        <taxon>Bacteria</taxon>
        <taxon>Pseudomonadati</taxon>
        <taxon>Pseudomonadota</taxon>
        <taxon>Alphaproteobacteria</taxon>
        <taxon>Parvularculales</taxon>
        <taxon>Parvularculaceae</taxon>
        <taxon>Amphiplicatus</taxon>
    </lineage>
</organism>
<dbReference type="AlphaFoldDB" id="A0A239PPT2"/>
<dbReference type="PANTHER" id="PTHR43236">
    <property type="entry name" value="ANTITOXIN HIGA1"/>
    <property type="match status" value="1"/>
</dbReference>
<sequence length="180" mass="20551">MAPARRPNPEKTAHAVLERMAIHGVPVPVDRIAKDMGATLRYSPLDDELSGMIFVKDGRPIIGINALHHPNRQRFSIAHEIGHLEMHRDLITEKVHVDKEFRIELRALRRDAASALGTDIIEIEANRFAAALLVPDFFIEKALASRRFDIDDDAPIEDLARQLRVSKQMLEYRIRNLPKR</sequence>
<dbReference type="InterPro" id="IPR052345">
    <property type="entry name" value="Rad_response_metalloprotease"/>
</dbReference>
<evidence type="ECO:0000259" key="1">
    <source>
        <dbReference type="Pfam" id="PF06114"/>
    </source>
</evidence>
<dbReference type="EMBL" id="FZQA01000002">
    <property type="protein sequence ID" value="SNT71932.1"/>
    <property type="molecule type" value="Genomic_DNA"/>
</dbReference>
<dbReference type="Gene3D" id="1.10.10.2910">
    <property type="match status" value="1"/>
</dbReference>
<evidence type="ECO:0000313" key="2">
    <source>
        <dbReference type="EMBL" id="SNT71932.1"/>
    </source>
</evidence>
<reference evidence="2 3" key="1">
    <citation type="submission" date="2017-07" db="EMBL/GenBank/DDBJ databases">
        <authorList>
            <person name="Sun Z.S."/>
            <person name="Albrecht U."/>
            <person name="Echele G."/>
            <person name="Lee C.C."/>
        </authorList>
    </citation>
    <scope>NUCLEOTIDE SEQUENCE [LARGE SCALE GENOMIC DNA]</scope>
    <source>
        <strain evidence="2 3">CGMCC 1.12710</strain>
    </source>
</reference>
<feature type="domain" description="IrrE N-terminal-like" evidence="1">
    <location>
        <begin position="33"/>
        <end position="174"/>
    </location>
</feature>
<dbReference type="PANTHER" id="PTHR43236:SF2">
    <property type="entry name" value="BLL0069 PROTEIN"/>
    <property type="match status" value="1"/>
</dbReference>
<dbReference type="Pfam" id="PF06114">
    <property type="entry name" value="Peptidase_M78"/>
    <property type="match status" value="1"/>
</dbReference>
<gene>
    <name evidence="2" type="ORF">SAMN06297382_0953</name>
</gene>
<dbReference type="RefSeq" id="WP_183234023.1">
    <property type="nucleotide sequence ID" value="NZ_FZQA01000002.1"/>
</dbReference>
<dbReference type="Proteomes" id="UP000198346">
    <property type="component" value="Unassembled WGS sequence"/>
</dbReference>
<dbReference type="InterPro" id="IPR010359">
    <property type="entry name" value="IrrE_HExxH"/>
</dbReference>
<protein>
    <recommendedName>
        <fullName evidence="1">IrrE N-terminal-like domain-containing protein</fullName>
    </recommendedName>
</protein>
<evidence type="ECO:0000313" key="3">
    <source>
        <dbReference type="Proteomes" id="UP000198346"/>
    </source>
</evidence>